<reference evidence="1 2" key="1">
    <citation type="submission" date="2015-03" db="EMBL/GenBank/DDBJ databases">
        <authorList>
            <person name="Murphy D."/>
        </authorList>
    </citation>
    <scope>NUCLEOTIDE SEQUENCE [LARGE SCALE GENOMIC DNA]</scope>
    <source>
        <strain evidence="1 2">PAP088</strain>
    </source>
</reference>
<name>A0A0U0ZR58_9MYCO</name>
<organism evidence="1 2">
    <name type="scientific">Mycobacteroides abscessus</name>
    <dbReference type="NCBI Taxonomy" id="36809"/>
    <lineage>
        <taxon>Bacteria</taxon>
        <taxon>Bacillati</taxon>
        <taxon>Actinomycetota</taxon>
        <taxon>Actinomycetes</taxon>
        <taxon>Mycobacteriales</taxon>
        <taxon>Mycobacteriaceae</taxon>
        <taxon>Mycobacteroides</taxon>
    </lineage>
</organism>
<dbReference type="AlphaFoldDB" id="A0A0U0ZR58"/>
<dbReference type="Proteomes" id="UP000045782">
    <property type="component" value="Unassembled WGS sequence"/>
</dbReference>
<protein>
    <submittedName>
        <fullName evidence="1">Uncharacterized protein</fullName>
    </submittedName>
</protein>
<proteinExistence type="predicted"/>
<evidence type="ECO:0000313" key="1">
    <source>
        <dbReference type="EMBL" id="CPV65923.1"/>
    </source>
</evidence>
<dbReference type="EMBL" id="CSWP01000009">
    <property type="protein sequence ID" value="CPV65923.1"/>
    <property type="molecule type" value="Genomic_DNA"/>
</dbReference>
<gene>
    <name evidence="1" type="ORF">ERS075579_03904</name>
</gene>
<sequence>MGYVMGTERVKFCIPTEHAEAALGSMVALNLADTSELGESYADALAKALEDIGYGVSVTENGVKIRYFRGMADDRIYLPLVALAPYVAEGSYVEWIGEDGDRNRDIVRAGAVWHQSVKSIIWKDDKVSHPPQFITSIPITYRASATESVSGWLDLDGLMNRTKFLALRAALHKLRFYKPEEVDLAPLAPGAGKKWHEADIDSIETDIALPNKALAGDNRITAGPVDAFIEKLTQKYGAPEVSQEAKS</sequence>
<accession>A0A0U0ZR58</accession>
<evidence type="ECO:0000313" key="2">
    <source>
        <dbReference type="Proteomes" id="UP000045782"/>
    </source>
</evidence>